<accession>A0A9D1GAB7</accession>
<dbReference type="InterPro" id="IPR042047">
    <property type="entry name" value="SleB_dom1"/>
</dbReference>
<gene>
    <name evidence="2" type="ORF">IAB59_03050</name>
</gene>
<dbReference type="InterPro" id="IPR011105">
    <property type="entry name" value="Cell_wall_hydrolase_SleB"/>
</dbReference>
<comment type="caution">
    <text evidence="2">The sequence shown here is derived from an EMBL/GenBank/DDBJ whole genome shotgun (WGS) entry which is preliminary data.</text>
</comment>
<reference evidence="2" key="1">
    <citation type="submission" date="2020-10" db="EMBL/GenBank/DDBJ databases">
        <authorList>
            <person name="Gilroy R."/>
        </authorList>
    </citation>
    <scope>NUCLEOTIDE SEQUENCE</scope>
    <source>
        <strain evidence="2">CHK195-26880</strain>
    </source>
</reference>
<proteinExistence type="predicted"/>
<evidence type="ECO:0000313" key="2">
    <source>
        <dbReference type="EMBL" id="HIT37442.1"/>
    </source>
</evidence>
<dbReference type="EMBL" id="DVKQ01000040">
    <property type="protein sequence ID" value="HIT37442.1"/>
    <property type="molecule type" value="Genomic_DNA"/>
</dbReference>
<dbReference type="Gene3D" id="1.10.10.2520">
    <property type="entry name" value="Cell wall hydrolase SleB, domain 1"/>
    <property type="match status" value="1"/>
</dbReference>
<name>A0A9D1GAB7_9FIRM</name>
<protein>
    <submittedName>
        <fullName evidence="2">Cell wall hydrolase</fullName>
    </submittedName>
</protein>
<dbReference type="GO" id="GO:0016787">
    <property type="term" value="F:hydrolase activity"/>
    <property type="evidence" value="ECO:0007669"/>
    <property type="project" value="UniProtKB-KW"/>
</dbReference>
<keyword evidence="2" id="KW-0378">Hydrolase</keyword>
<dbReference type="AlphaFoldDB" id="A0A9D1GAB7"/>
<dbReference type="Pfam" id="PF07486">
    <property type="entry name" value="Hydrolase_2"/>
    <property type="match status" value="1"/>
</dbReference>
<evidence type="ECO:0000313" key="3">
    <source>
        <dbReference type="Proteomes" id="UP000886833"/>
    </source>
</evidence>
<dbReference type="Proteomes" id="UP000886833">
    <property type="component" value="Unassembled WGS sequence"/>
</dbReference>
<sequence>MSQLVQYTSKELDLLARLMRAEAVGEGEYGMLMVGNVGVNRVLANCYTFRNINTVTQMVYQNPGGFAGINSPQFTSGSTIKERELAERTLKGEYYYPATNALWFYAPGRGNNCINTWYDQALAGRFKNHCFYAPDPNVCPPLH</sequence>
<feature type="domain" description="Cell wall hydrolase SleB" evidence="1">
    <location>
        <begin position="25"/>
        <end position="132"/>
    </location>
</feature>
<evidence type="ECO:0000259" key="1">
    <source>
        <dbReference type="Pfam" id="PF07486"/>
    </source>
</evidence>
<organism evidence="2 3">
    <name type="scientific">Candidatus Onthousia faecipullorum</name>
    <dbReference type="NCBI Taxonomy" id="2840887"/>
    <lineage>
        <taxon>Bacteria</taxon>
        <taxon>Bacillati</taxon>
        <taxon>Bacillota</taxon>
        <taxon>Bacilli</taxon>
        <taxon>Candidatus Onthousia</taxon>
    </lineage>
</organism>
<reference evidence="2" key="2">
    <citation type="journal article" date="2021" name="PeerJ">
        <title>Extensive microbial diversity within the chicken gut microbiome revealed by metagenomics and culture.</title>
        <authorList>
            <person name="Gilroy R."/>
            <person name="Ravi A."/>
            <person name="Getino M."/>
            <person name="Pursley I."/>
            <person name="Horton D.L."/>
            <person name="Alikhan N.F."/>
            <person name="Baker D."/>
            <person name="Gharbi K."/>
            <person name="Hall N."/>
            <person name="Watson M."/>
            <person name="Adriaenssens E.M."/>
            <person name="Foster-Nyarko E."/>
            <person name="Jarju S."/>
            <person name="Secka A."/>
            <person name="Antonio M."/>
            <person name="Oren A."/>
            <person name="Chaudhuri R.R."/>
            <person name="La Ragione R."/>
            <person name="Hildebrand F."/>
            <person name="Pallen M.J."/>
        </authorList>
    </citation>
    <scope>NUCLEOTIDE SEQUENCE</scope>
    <source>
        <strain evidence="2">CHK195-26880</strain>
    </source>
</reference>